<comment type="caution">
    <text evidence="2">The sequence shown here is derived from an EMBL/GenBank/DDBJ whole genome shotgun (WGS) entry which is preliminary data.</text>
</comment>
<accession>A0A2W1LFU3</accession>
<dbReference type="RefSeq" id="WP_111148712.1">
    <property type="nucleotide sequence ID" value="NZ_QKRB01000055.1"/>
</dbReference>
<evidence type="ECO:0000256" key="1">
    <source>
        <dbReference type="SAM" id="Phobius"/>
    </source>
</evidence>
<feature type="transmembrane region" description="Helical" evidence="1">
    <location>
        <begin position="12"/>
        <end position="33"/>
    </location>
</feature>
<gene>
    <name evidence="2" type="ORF">DNH61_20610</name>
</gene>
<dbReference type="InterPro" id="IPR024515">
    <property type="entry name" value="DUF3397"/>
</dbReference>
<name>A0A2W1LFU3_9BACL</name>
<keyword evidence="1" id="KW-1133">Transmembrane helix</keyword>
<keyword evidence="1" id="KW-0472">Membrane</keyword>
<evidence type="ECO:0000313" key="2">
    <source>
        <dbReference type="EMBL" id="PZD93902.1"/>
    </source>
</evidence>
<proteinExistence type="predicted"/>
<feature type="transmembrane region" description="Helical" evidence="1">
    <location>
        <begin position="45"/>
        <end position="64"/>
    </location>
</feature>
<dbReference type="OrthoDB" id="2661791at2"/>
<feature type="transmembrane region" description="Helical" evidence="1">
    <location>
        <begin position="70"/>
        <end position="89"/>
    </location>
</feature>
<sequence length="134" mass="14930">MLVGTILASIQTIYAVMAVMPIIPFIAVYFGYAAYKKDRKKGFRLAMDVTTFPLIGCVAVLFNEVFSTRFGFYGILLVLLIGGGLLGNLQYRAKGEVNAKRIARAVWRLSFFVMSAMYLLLMVIGIGQAFWKVI</sequence>
<organism evidence="2 3">
    <name type="scientific">Paenibacillus sambharensis</name>
    <dbReference type="NCBI Taxonomy" id="1803190"/>
    <lineage>
        <taxon>Bacteria</taxon>
        <taxon>Bacillati</taxon>
        <taxon>Bacillota</taxon>
        <taxon>Bacilli</taxon>
        <taxon>Bacillales</taxon>
        <taxon>Paenibacillaceae</taxon>
        <taxon>Paenibacillus</taxon>
    </lineage>
</organism>
<protein>
    <submittedName>
        <fullName evidence="2">DUF3397 domain-containing protein</fullName>
    </submittedName>
</protein>
<keyword evidence="1" id="KW-0812">Transmembrane</keyword>
<evidence type="ECO:0000313" key="3">
    <source>
        <dbReference type="Proteomes" id="UP000249522"/>
    </source>
</evidence>
<dbReference type="Proteomes" id="UP000249522">
    <property type="component" value="Unassembled WGS sequence"/>
</dbReference>
<feature type="transmembrane region" description="Helical" evidence="1">
    <location>
        <begin position="109"/>
        <end position="131"/>
    </location>
</feature>
<dbReference type="EMBL" id="QKRB01000055">
    <property type="protein sequence ID" value="PZD93902.1"/>
    <property type="molecule type" value="Genomic_DNA"/>
</dbReference>
<reference evidence="2 3" key="1">
    <citation type="submission" date="2018-06" db="EMBL/GenBank/DDBJ databases">
        <title>Paenibacillus imtechensis sp. nov.</title>
        <authorList>
            <person name="Pinnaka A.K."/>
            <person name="Singh H."/>
            <person name="Kaur M."/>
        </authorList>
    </citation>
    <scope>NUCLEOTIDE SEQUENCE [LARGE SCALE GENOMIC DNA]</scope>
    <source>
        <strain evidence="2 3">SMB1</strain>
    </source>
</reference>
<dbReference type="Pfam" id="PF11877">
    <property type="entry name" value="DUF3397"/>
    <property type="match status" value="1"/>
</dbReference>
<keyword evidence="3" id="KW-1185">Reference proteome</keyword>
<dbReference type="AlphaFoldDB" id="A0A2W1LFU3"/>